<protein>
    <submittedName>
        <fullName evidence="5">DNAase</fullName>
    </submittedName>
</protein>
<dbReference type="RefSeq" id="WP_068610450.1">
    <property type="nucleotide sequence ID" value="NZ_CP011388.1"/>
</dbReference>
<dbReference type="Proteomes" id="UP000076927">
    <property type="component" value="Chromosome"/>
</dbReference>
<reference evidence="5 6" key="1">
    <citation type="submission" date="2015-01" db="EMBL/GenBank/DDBJ databases">
        <title>Paenibacillus swuensis/DY6/whole genome sequencing.</title>
        <authorList>
            <person name="Kim M.K."/>
            <person name="Srinivasan S."/>
            <person name="Lee J.-J."/>
        </authorList>
    </citation>
    <scope>NUCLEOTIDE SEQUENCE [LARGE SCALE GENOMIC DNA]</scope>
    <source>
        <strain evidence="5 6">DY6</strain>
    </source>
</reference>
<evidence type="ECO:0000256" key="3">
    <source>
        <dbReference type="ARBA" id="ARBA00022801"/>
    </source>
</evidence>
<dbReference type="GO" id="GO:0046872">
    <property type="term" value="F:metal ion binding"/>
    <property type="evidence" value="ECO:0007669"/>
    <property type="project" value="UniProtKB-KW"/>
</dbReference>
<comment type="similarity">
    <text evidence="1">Belongs to the metallo-dependent hydrolases superfamily. TatD-type hydrolase family.</text>
</comment>
<proteinExistence type="inferred from homology"/>
<feature type="binding site" evidence="4">
    <location>
        <position position="212"/>
    </location>
    <ligand>
        <name>a divalent metal cation</name>
        <dbReference type="ChEBI" id="CHEBI:60240"/>
        <label>1</label>
    </ligand>
</feature>
<dbReference type="PANTHER" id="PTHR46317">
    <property type="entry name" value="HYDROLASE OF PHP SUPERFAMILY-RELATED PROTEIN"/>
    <property type="match status" value="1"/>
</dbReference>
<dbReference type="PANTHER" id="PTHR46317:SF1">
    <property type="entry name" value="HYDROLASE, TATD FAMILY"/>
    <property type="match status" value="1"/>
</dbReference>
<dbReference type="AlphaFoldDB" id="A0A172TN92"/>
<gene>
    <name evidence="5" type="ORF">SY83_21975</name>
</gene>
<dbReference type="EMBL" id="CP011388">
    <property type="protein sequence ID" value="ANE48508.1"/>
    <property type="molecule type" value="Genomic_DNA"/>
</dbReference>
<name>A0A172TN92_9BACL</name>
<organism evidence="5 6">
    <name type="scientific">Paenibacillus swuensis</name>
    <dbReference type="NCBI Taxonomy" id="1178515"/>
    <lineage>
        <taxon>Bacteria</taxon>
        <taxon>Bacillati</taxon>
        <taxon>Bacillota</taxon>
        <taxon>Bacilli</taxon>
        <taxon>Bacillales</taxon>
        <taxon>Paenibacillaceae</taxon>
        <taxon>Paenibacillus</taxon>
    </lineage>
</organism>
<evidence type="ECO:0000313" key="5">
    <source>
        <dbReference type="EMBL" id="ANE48508.1"/>
    </source>
</evidence>
<keyword evidence="3" id="KW-0378">Hydrolase</keyword>
<dbReference type="PROSITE" id="PS01137">
    <property type="entry name" value="TATD_1"/>
    <property type="match status" value="1"/>
</dbReference>
<evidence type="ECO:0000256" key="4">
    <source>
        <dbReference type="PIRSR" id="PIRSR005902-1"/>
    </source>
</evidence>
<dbReference type="InterPro" id="IPR032466">
    <property type="entry name" value="Metal_Hydrolase"/>
</dbReference>
<evidence type="ECO:0000256" key="1">
    <source>
        <dbReference type="ARBA" id="ARBA00009275"/>
    </source>
</evidence>
<dbReference type="CDD" id="cd01310">
    <property type="entry name" value="TatD_DNAse"/>
    <property type="match status" value="1"/>
</dbReference>
<evidence type="ECO:0000313" key="6">
    <source>
        <dbReference type="Proteomes" id="UP000076927"/>
    </source>
</evidence>
<dbReference type="PATRIC" id="fig|1178515.4.peg.4454"/>
<keyword evidence="2 4" id="KW-0479">Metal-binding</keyword>
<feature type="binding site" evidence="4">
    <location>
        <position position="164"/>
    </location>
    <ligand>
        <name>a divalent metal cation</name>
        <dbReference type="ChEBI" id="CHEBI:60240"/>
        <label>2</label>
    </ligand>
</feature>
<dbReference type="SUPFAM" id="SSF51556">
    <property type="entry name" value="Metallo-dependent hydrolases"/>
    <property type="match status" value="1"/>
</dbReference>
<sequence>MRLIDAHIHLDLYPPAEREQILQDCARPGSRVDALIAVSMHAESCLLNRELALRLPRLVKPCYGFHPEQPLPGEAALAGLRAWIRAHADGMAAIGEVGLPYYTRAEAQARGERFDMEPYVEALDGFIQLAVELDKPVVLHAVYEDAAAACDLLERRGCTRAHFHWFKGPREVTERMVANGYFVSFTPDLVYETEIQELARLYPPAQVMLETDGPWPFEGPFTGRSTHPEMMMDSLTTWSMLHGISREEAGRMMLDNTRQFYRLGRSEDEHGNS</sequence>
<accession>A0A172TN92</accession>
<dbReference type="Pfam" id="PF01026">
    <property type="entry name" value="TatD_DNase"/>
    <property type="match status" value="1"/>
</dbReference>
<keyword evidence="6" id="KW-1185">Reference proteome</keyword>
<feature type="binding site" evidence="4">
    <location>
        <position position="7"/>
    </location>
    <ligand>
        <name>a divalent metal cation</name>
        <dbReference type="ChEBI" id="CHEBI:60240"/>
        <label>1</label>
    </ligand>
</feature>
<feature type="binding site" evidence="4">
    <location>
        <position position="140"/>
    </location>
    <ligand>
        <name>a divalent metal cation</name>
        <dbReference type="ChEBI" id="CHEBI:60240"/>
        <label>2</label>
    </ligand>
</feature>
<feature type="binding site" evidence="4">
    <location>
        <position position="96"/>
    </location>
    <ligand>
        <name>a divalent metal cation</name>
        <dbReference type="ChEBI" id="CHEBI:60240"/>
        <label>1</label>
    </ligand>
</feature>
<dbReference type="STRING" id="1178515.SY83_21975"/>
<dbReference type="InterPro" id="IPR001130">
    <property type="entry name" value="TatD-like"/>
</dbReference>
<dbReference type="GO" id="GO:0016788">
    <property type="term" value="F:hydrolase activity, acting on ester bonds"/>
    <property type="evidence" value="ECO:0007669"/>
    <property type="project" value="InterPro"/>
</dbReference>
<dbReference type="OrthoDB" id="9775608at2"/>
<dbReference type="Gene3D" id="3.20.20.140">
    <property type="entry name" value="Metal-dependent hydrolases"/>
    <property type="match status" value="1"/>
</dbReference>
<dbReference type="PIRSF" id="PIRSF005902">
    <property type="entry name" value="DNase_TatD"/>
    <property type="match status" value="1"/>
</dbReference>
<dbReference type="InterPro" id="IPR018228">
    <property type="entry name" value="DNase_TatD-rel_CS"/>
</dbReference>
<evidence type="ECO:0000256" key="2">
    <source>
        <dbReference type="ARBA" id="ARBA00022723"/>
    </source>
</evidence>
<dbReference type="KEGG" id="pswu:SY83_21975"/>
<feature type="binding site" evidence="4">
    <location>
        <position position="9"/>
    </location>
    <ligand>
        <name>a divalent metal cation</name>
        <dbReference type="ChEBI" id="CHEBI:60240"/>
        <label>1</label>
    </ligand>
</feature>